<feature type="transmembrane region" description="Helical" evidence="1">
    <location>
        <begin position="109"/>
        <end position="130"/>
    </location>
</feature>
<dbReference type="AlphaFoldDB" id="A0A9R0SH37"/>
<feature type="transmembrane region" description="Helical" evidence="1">
    <location>
        <begin position="239"/>
        <end position="259"/>
    </location>
</feature>
<keyword evidence="1" id="KW-1133">Transmembrane helix</keyword>
<organism evidence="2 3">
    <name type="scientific">Triticum turgidum subsp. durum</name>
    <name type="common">Durum wheat</name>
    <name type="synonym">Triticum durum</name>
    <dbReference type="NCBI Taxonomy" id="4567"/>
    <lineage>
        <taxon>Eukaryota</taxon>
        <taxon>Viridiplantae</taxon>
        <taxon>Streptophyta</taxon>
        <taxon>Embryophyta</taxon>
        <taxon>Tracheophyta</taxon>
        <taxon>Spermatophyta</taxon>
        <taxon>Magnoliopsida</taxon>
        <taxon>Liliopsida</taxon>
        <taxon>Poales</taxon>
        <taxon>Poaceae</taxon>
        <taxon>BOP clade</taxon>
        <taxon>Pooideae</taxon>
        <taxon>Triticodae</taxon>
        <taxon>Triticeae</taxon>
        <taxon>Triticinae</taxon>
        <taxon>Triticum</taxon>
    </lineage>
</organism>
<dbReference type="Gramene" id="TRITD4Av1G186040.2">
    <property type="protein sequence ID" value="TRITD4Av1G186040.2"/>
    <property type="gene ID" value="TRITD4Av1G186040"/>
</dbReference>
<keyword evidence="1" id="KW-0812">Transmembrane</keyword>
<feature type="transmembrane region" description="Helical" evidence="1">
    <location>
        <begin position="317"/>
        <end position="338"/>
    </location>
</feature>
<feature type="transmembrane region" description="Helical" evidence="1">
    <location>
        <begin position="142"/>
        <end position="167"/>
    </location>
</feature>
<accession>A0A9R0SH37</accession>
<proteinExistence type="predicted"/>
<dbReference type="EMBL" id="LT934117">
    <property type="protein sequence ID" value="VAH94679.1"/>
    <property type="molecule type" value="Genomic_DNA"/>
</dbReference>
<gene>
    <name evidence="2" type="ORF">TRITD_4Av1G186040</name>
</gene>
<reference evidence="2 3" key="1">
    <citation type="submission" date="2017-09" db="EMBL/GenBank/DDBJ databases">
        <authorList>
            <consortium name="International Durum Wheat Genome Sequencing Consortium (IDWGSC)"/>
            <person name="Milanesi L."/>
        </authorList>
    </citation>
    <scope>NUCLEOTIDE SEQUENCE [LARGE SCALE GENOMIC DNA]</scope>
    <source>
        <strain evidence="3">cv. Svevo</strain>
    </source>
</reference>
<feature type="transmembrane region" description="Helical" evidence="1">
    <location>
        <begin position="187"/>
        <end position="206"/>
    </location>
</feature>
<sequence>MQRIDTKEIFGIEIQFQVAWWRRRFFTRDNRLENHPLFGTNAAIKKLTSHSVLKDEKHTFYAVLAVVSLCDRILFVCPRNVKGIALIVMAASGVLIGNLPFAVQTILQHHLWLFLSSLLVILLTLSAQLIRKFWIRGKSQGSQLAVVLVHTAVLLLMVIVQSISVYILVCKPPRVRQIISKWIKVLYLVKVVLGLALIVGMFSLFLPSVDWFVYGNLVKMMVTLIFALSTIPSPNNETAYYWMDVGLCISMAISWVFCIESAVFNPGVLLVILICGNLQLPAAIARMLLSAMRLQDQQLVKSYPTPGSKNLLPTLHLFYWFVIFQGTFYLCACIINFYGAKLQLHNEKGLGDVQKEEAAFGPQTILDTYGTRLQLHNEKGLGDVQTEEEAFVSQTIPDGSIAISIRSDEEQSNTNPVNCILVGTLPVPL</sequence>
<dbReference type="Proteomes" id="UP000324705">
    <property type="component" value="Chromosome 4A"/>
</dbReference>
<evidence type="ECO:0000313" key="2">
    <source>
        <dbReference type="EMBL" id="VAH94679.1"/>
    </source>
</evidence>
<feature type="transmembrane region" description="Helical" evidence="1">
    <location>
        <begin position="213"/>
        <end position="233"/>
    </location>
</feature>
<name>A0A9R0SH37_TRITD</name>
<feature type="transmembrane region" description="Helical" evidence="1">
    <location>
        <begin position="268"/>
        <end position="289"/>
    </location>
</feature>
<protein>
    <submittedName>
        <fullName evidence="2">Uncharacterized protein</fullName>
    </submittedName>
</protein>
<keyword evidence="3" id="KW-1185">Reference proteome</keyword>
<evidence type="ECO:0000256" key="1">
    <source>
        <dbReference type="SAM" id="Phobius"/>
    </source>
</evidence>
<keyword evidence="1" id="KW-0472">Membrane</keyword>
<evidence type="ECO:0000313" key="3">
    <source>
        <dbReference type="Proteomes" id="UP000324705"/>
    </source>
</evidence>
<feature type="transmembrane region" description="Helical" evidence="1">
    <location>
        <begin position="84"/>
        <end position="103"/>
    </location>
</feature>